<accession>A0A4R2GGD5</accession>
<dbReference type="RefSeq" id="WP_132434341.1">
    <property type="nucleotide sequence ID" value="NZ_SLWK01000009.1"/>
</dbReference>
<comment type="caution">
    <text evidence="1">The sequence shown here is derived from an EMBL/GenBank/DDBJ whole genome shotgun (WGS) entry which is preliminary data.</text>
</comment>
<evidence type="ECO:0000313" key="1">
    <source>
        <dbReference type="EMBL" id="TCO07336.1"/>
    </source>
</evidence>
<dbReference type="Proteomes" id="UP000295221">
    <property type="component" value="Unassembled WGS sequence"/>
</dbReference>
<sequence>MKQHLFPYILIILLTSCSQPSQTEQELREALNTTLKIDMFETIQHHDSLITMQQLREKYSHLSVVYMQDGCNPCYPKFVEWHQKMEEMDEVPGHTVLFVIQTEEYNSFLRKVRSLGETINERYYIIIDPDHQFFINNSLPNWIMNSSLLINKENKIKMVGAPWINEDMKRVPRLRDEFHVAIKKQIIYT</sequence>
<evidence type="ECO:0000313" key="2">
    <source>
        <dbReference type="Proteomes" id="UP000295221"/>
    </source>
</evidence>
<organism evidence="1 2">
    <name type="scientific">Natronoflexus pectinivorans</name>
    <dbReference type="NCBI Taxonomy" id="682526"/>
    <lineage>
        <taxon>Bacteria</taxon>
        <taxon>Pseudomonadati</taxon>
        <taxon>Bacteroidota</taxon>
        <taxon>Bacteroidia</taxon>
        <taxon>Marinilabiliales</taxon>
        <taxon>Marinilabiliaceae</taxon>
        <taxon>Natronoflexus</taxon>
    </lineage>
</organism>
<keyword evidence="2" id="KW-1185">Reference proteome</keyword>
<dbReference type="EMBL" id="SLWK01000009">
    <property type="protein sequence ID" value="TCO07336.1"/>
    <property type="molecule type" value="Genomic_DNA"/>
</dbReference>
<dbReference type="SUPFAM" id="SSF52833">
    <property type="entry name" value="Thioredoxin-like"/>
    <property type="match status" value="1"/>
</dbReference>
<gene>
    <name evidence="1" type="ORF">EV194_109155</name>
</gene>
<dbReference type="InterPro" id="IPR036249">
    <property type="entry name" value="Thioredoxin-like_sf"/>
</dbReference>
<reference evidence="1 2" key="1">
    <citation type="submission" date="2019-03" db="EMBL/GenBank/DDBJ databases">
        <title>Genomic Encyclopedia of Type Strains, Phase IV (KMG-IV): sequencing the most valuable type-strain genomes for metagenomic binning, comparative biology and taxonomic classification.</title>
        <authorList>
            <person name="Goeker M."/>
        </authorList>
    </citation>
    <scope>NUCLEOTIDE SEQUENCE [LARGE SCALE GENOMIC DNA]</scope>
    <source>
        <strain evidence="1 2">DSM 24179</strain>
    </source>
</reference>
<dbReference type="PROSITE" id="PS51257">
    <property type="entry name" value="PROKAR_LIPOPROTEIN"/>
    <property type="match status" value="1"/>
</dbReference>
<evidence type="ECO:0008006" key="3">
    <source>
        <dbReference type="Google" id="ProtNLM"/>
    </source>
</evidence>
<dbReference type="AlphaFoldDB" id="A0A4R2GGD5"/>
<dbReference type="OrthoDB" id="1100417at2"/>
<proteinExistence type="predicted"/>
<name>A0A4R2GGD5_9BACT</name>
<protein>
    <recommendedName>
        <fullName evidence="3">AhpC/TSA family protein</fullName>
    </recommendedName>
</protein>